<reference evidence="1 2" key="1">
    <citation type="submission" date="2020-05" db="EMBL/GenBank/DDBJ databases">
        <title>MicrobeNet Type strains.</title>
        <authorList>
            <person name="Nicholson A.C."/>
        </authorList>
    </citation>
    <scope>NUCLEOTIDE SEQUENCE [LARGE SCALE GENOMIC DNA]</scope>
    <source>
        <strain evidence="1 2">JCM 14547</strain>
    </source>
</reference>
<dbReference type="Proteomes" id="UP000555552">
    <property type="component" value="Unassembled WGS sequence"/>
</dbReference>
<sequence length="150" mass="16004">MTTEELQQWWDRLDEQGRVIMLSFDPHGEVPPAAGAYTNRPGAPTVTTVGFTELAPRGDSHYLEPAAAHFLSTLPGGHELPETTVTPMPTSEHTGPYSVRLPSGEQVDVPNLGGDARAYLLEALAHGSPSNPTDHYAAYRAVAAGLPFGT</sequence>
<evidence type="ECO:0000313" key="1">
    <source>
        <dbReference type="EMBL" id="NNH21624.1"/>
    </source>
</evidence>
<name>A0A849BLV6_9ACTN</name>
<protein>
    <submittedName>
        <fullName evidence="1">Uncharacterized protein</fullName>
    </submittedName>
</protein>
<organism evidence="1 2">
    <name type="scientific">Pseudokineococcus marinus</name>
    <dbReference type="NCBI Taxonomy" id="351215"/>
    <lineage>
        <taxon>Bacteria</taxon>
        <taxon>Bacillati</taxon>
        <taxon>Actinomycetota</taxon>
        <taxon>Actinomycetes</taxon>
        <taxon>Kineosporiales</taxon>
        <taxon>Kineosporiaceae</taxon>
        <taxon>Pseudokineococcus</taxon>
    </lineage>
</organism>
<dbReference type="EMBL" id="JABEMA010000004">
    <property type="protein sequence ID" value="NNH21624.1"/>
    <property type="molecule type" value="Genomic_DNA"/>
</dbReference>
<gene>
    <name evidence="1" type="ORF">HLB09_00695</name>
</gene>
<proteinExistence type="predicted"/>
<dbReference type="AlphaFoldDB" id="A0A849BLV6"/>
<dbReference type="RefSeq" id="WP_171201493.1">
    <property type="nucleotide sequence ID" value="NZ_BAAANP010000006.1"/>
</dbReference>
<keyword evidence="2" id="KW-1185">Reference proteome</keyword>
<comment type="caution">
    <text evidence="1">The sequence shown here is derived from an EMBL/GenBank/DDBJ whole genome shotgun (WGS) entry which is preliminary data.</text>
</comment>
<accession>A0A849BLV6</accession>
<evidence type="ECO:0000313" key="2">
    <source>
        <dbReference type="Proteomes" id="UP000555552"/>
    </source>
</evidence>